<reference evidence="1 2" key="1">
    <citation type="submission" date="2017-06" db="EMBL/GenBank/DDBJ databases">
        <title>Origin of plasmid-mediated fosfomycin resistance gene fosA3.</title>
        <authorList>
            <person name="Ito R."/>
            <person name="Pacey M.P."/>
            <person name="Doi Y."/>
        </authorList>
    </citation>
    <scope>NUCLEOTIDE SEQUENCE [LARGE SCALE GENOMIC DNA]</scope>
    <source>
        <strain evidence="1 2">YDC799</strain>
    </source>
</reference>
<gene>
    <name evidence="1" type="ORF">CEW81_21505</name>
</gene>
<dbReference type="InterPro" id="IPR012341">
    <property type="entry name" value="6hp_glycosidase-like_sf"/>
</dbReference>
<sequence length="70" mass="7550">MDNRCRDAGWAGIQALIARINDQGEVADVSAGTSVGRDLQHYLDIRVRQRAYGQSLAMLALGEALAHLNG</sequence>
<dbReference type="GO" id="GO:0005975">
    <property type="term" value="P:carbohydrate metabolic process"/>
    <property type="evidence" value="ECO:0007669"/>
    <property type="project" value="InterPro"/>
</dbReference>
<evidence type="ECO:0000313" key="2">
    <source>
        <dbReference type="Proteomes" id="UP000197098"/>
    </source>
</evidence>
<name>A0A248KK12_9ENTR</name>
<proteinExistence type="predicted"/>
<evidence type="ECO:0000313" key="1">
    <source>
        <dbReference type="EMBL" id="ASG64203.1"/>
    </source>
</evidence>
<dbReference type="Proteomes" id="UP000197098">
    <property type="component" value="Chromosome"/>
</dbReference>
<protein>
    <submittedName>
        <fullName evidence="1">Uncharacterized protein</fullName>
    </submittedName>
</protein>
<dbReference type="EMBL" id="CP022114">
    <property type="protein sequence ID" value="ASG64203.1"/>
    <property type="molecule type" value="Genomic_DNA"/>
</dbReference>
<organism evidence="1 2">
    <name type="scientific">Kluyvera genomosp. 3</name>
    <dbReference type="NCBI Taxonomy" id="2774055"/>
    <lineage>
        <taxon>Bacteria</taxon>
        <taxon>Pseudomonadati</taxon>
        <taxon>Pseudomonadota</taxon>
        <taxon>Gammaproteobacteria</taxon>
        <taxon>Enterobacterales</taxon>
        <taxon>Enterobacteriaceae</taxon>
        <taxon>Kluyvera</taxon>
    </lineage>
</organism>
<dbReference type="AlphaFoldDB" id="A0A248KK12"/>
<dbReference type="Gene3D" id="1.50.10.10">
    <property type="match status" value="1"/>
</dbReference>
<accession>A0A248KK12</accession>